<sequence length="238" mass="26800">MLSLNSKISSFLSRSEIEGRNLYVYDNYISCTLQFPKMSHISERRKPRKKAVRSCSNCQKSHKTCGNERPCEQCIKRGIPLDCVDGSRKRPKYLCDDLSGKKSNDLDQPICRGPVEGGTWLDQGVGNQVSKTFVDATFLEGQLYTNQNSSTTQDLVEYVDPRVLHNSFLESNGCMIGPSELAHYPGEYKNVFSISQMTAFPQPHPQSEFEETSAINVDKKYSTFGFAIKSGWASTFFT</sequence>
<dbReference type="PANTHER" id="PTHR47659:SF1">
    <property type="entry name" value="TRANSCRIPTION ACTIVATOR OF GLUCONEOGENESIS ERT1"/>
    <property type="match status" value="1"/>
</dbReference>
<evidence type="ECO:0000256" key="4">
    <source>
        <dbReference type="ARBA" id="ARBA00023125"/>
    </source>
</evidence>
<gene>
    <name evidence="8" type="ORF">PENSTE_c001G05143</name>
</gene>
<comment type="caution">
    <text evidence="8">The sequence shown here is derived from an EMBL/GenBank/DDBJ whole genome shotgun (WGS) entry which is preliminary data.</text>
</comment>
<keyword evidence="6" id="KW-0539">Nucleus</keyword>
<dbReference type="OrthoDB" id="2538135at2759"/>
<accession>A0A1V6TZA4</accession>
<evidence type="ECO:0000313" key="9">
    <source>
        <dbReference type="Proteomes" id="UP000191285"/>
    </source>
</evidence>
<dbReference type="SMART" id="SM00066">
    <property type="entry name" value="GAL4"/>
    <property type="match status" value="1"/>
</dbReference>
<dbReference type="GO" id="GO:0005634">
    <property type="term" value="C:nucleus"/>
    <property type="evidence" value="ECO:0007669"/>
    <property type="project" value="TreeGrafter"/>
</dbReference>
<evidence type="ECO:0000256" key="6">
    <source>
        <dbReference type="ARBA" id="ARBA00023242"/>
    </source>
</evidence>
<evidence type="ECO:0000313" key="8">
    <source>
        <dbReference type="EMBL" id="OQE31642.1"/>
    </source>
</evidence>
<dbReference type="GO" id="GO:0000977">
    <property type="term" value="F:RNA polymerase II transcription regulatory region sequence-specific DNA binding"/>
    <property type="evidence" value="ECO:0007669"/>
    <property type="project" value="TreeGrafter"/>
</dbReference>
<keyword evidence="3" id="KW-0805">Transcription regulation</keyword>
<evidence type="ECO:0000259" key="7">
    <source>
        <dbReference type="PROSITE" id="PS50048"/>
    </source>
</evidence>
<evidence type="ECO:0000256" key="5">
    <source>
        <dbReference type="ARBA" id="ARBA00023163"/>
    </source>
</evidence>
<keyword evidence="9" id="KW-1185">Reference proteome</keyword>
<name>A0A1V6TZA4_9EURO</name>
<keyword evidence="5" id="KW-0804">Transcription</keyword>
<evidence type="ECO:0000256" key="1">
    <source>
        <dbReference type="ARBA" id="ARBA00022723"/>
    </source>
</evidence>
<dbReference type="Proteomes" id="UP000191285">
    <property type="component" value="Unassembled WGS sequence"/>
</dbReference>
<organism evidence="8 9">
    <name type="scientific">Penicillium steckii</name>
    <dbReference type="NCBI Taxonomy" id="303698"/>
    <lineage>
        <taxon>Eukaryota</taxon>
        <taxon>Fungi</taxon>
        <taxon>Dikarya</taxon>
        <taxon>Ascomycota</taxon>
        <taxon>Pezizomycotina</taxon>
        <taxon>Eurotiomycetes</taxon>
        <taxon>Eurotiomycetidae</taxon>
        <taxon>Eurotiales</taxon>
        <taxon>Aspergillaceae</taxon>
        <taxon>Penicillium</taxon>
    </lineage>
</organism>
<reference evidence="9" key="1">
    <citation type="journal article" date="2017" name="Nat. Microbiol.">
        <title>Global analysis of biosynthetic gene clusters reveals vast potential of secondary metabolite production in Penicillium species.</title>
        <authorList>
            <person name="Nielsen J.C."/>
            <person name="Grijseels S."/>
            <person name="Prigent S."/>
            <person name="Ji B."/>
            <person name="Dainat J."/>
            <person name="Nielsen K.F."/>
            <person name="Frisvad J.C."/>
            <person name="Workman M."/>
            <person name="Nielsen J."/>
        </authorList>
    </citation>
    <scope>NUCLEOTIDE SEQUENCE [LARGE SCALE GENOMIC DNA]</scope>
    <source>
        <strain evidence="9">IBT 24891</strain>
    </source>
</reference>
<dbReference type="InterPro" id="IPR001138">
    <property type="entry name" value="Zn2Cys6_DnaBD"/>
</dbReference>
<dbReference type="InterPro" id="IPR050335">
    <property type="entry name" value="ERT1_acuK_gluconeogen_tf"/>
</dbReference>
<dbReference type="PANTHER" id="PTHR47659">
    <property type="entry name" value="ZN(II)2CYS6 TRANSCRIPTION FACTOR (EUROFUNG)-RELATED"/>
    <property type="match status" value="1"/>
</dbReference>
<keyword evidence="4" id="KW-0238">DNA-binding</keyword>
<dbReference type="SUPFAM" id="SSF57701">
    <property type="entry name" value="Zn2/Cys6 DNA-binding domain"/>
    <property type="match status" value="1"/>
</dbReference>
<keyword evidence="1" id="KW-0479">Metal-binding</keyword>
<dbReference type="CDD" id="cd00067">
    <property type="entry name" value="GAL4"/>
    <property type="match status" value="1"/>
</dbReference>
<dbReference type="PROSITE" id="PS50048">
    <property type="entry name" value="ZN2_CY6_FUNGAL_2"/>
    <property type="match status" value="1"/>
</dbReference>
<dbReference type="EMBL" id="MLKD01000001">
    <property type="protein sequence ID" value="OQE31642.1"/>
    <property type="molecule type" value="Genomic_DNA"/>
</dbReference>
<dbReference type="GO" id="GO:0000981">
    <property type="term" value="F:DNA-binding transcription factor activity, RNA polymerase II-specific"/>
    <property type="evidence" value="ECO:0007669"/>
    <property type="project" value="InterPro"/>
</dbReference>
<feature type="domain" description="Zn(2)-C6 fungal-type" evidence="7">
    <location>
        <begin position="54"/>
        <end position="85"/>
    </location>
</feature>
<dbReference type="AlphaFoldDB" id="A0A1V6TZA4"/>
<proteinExistence type="predicted"/>
<evidence type="ECO:0000256" key="2">
    <source>
        <dbReference type="ARBA" id="ARBA00022833"/>
    </source>
</evidence>
<dbReference type="GO" id="GO:0008270">
    <property type="term" value="F:zinc ion binding"/>
    <property type="evidence" value="ECO:0007669"/>
    <property type="project" value="InterPro"/>
</dbReference>
<dbReference type="InterPro" id="IPR036864">
    <property type="entry name" value="Zn2-C6_fun-type_DNA-bd_sf"/>
</dbReference>
<protein>
    <recommendedName>
        <fullName evidence="7">Zn(2)-C6 fungal-type domain-containing protein</fullName>
    </recommendedName>
</protein>
<dbReference type="GO" id="GO:0009267">
    <property type="term" value="P:cellular response to starvation"/>
    <property type="evidence" value="ECO:0007669"/>
    <property type="project" value="TreeGrafter"/>
</dbReference>
<evidence type="ECO:0000256" key="3">
    <source>
        <dbReference type="ARBA" id="ARBA00023015"/>
    </source>
</evidence>
<keyword evidence="2" id="KW-0862">Zinc</keyword>
<dbReference type="STRING" id="303698.A0A1V6TZA4"/>